<dbReference type="EMBL" id="KQ964262">
    <property type="protein sequence ID" value="KXJ87407.1"/>
    <property type="molecule type" value="Genomic_DNA"/>
</dbReference>
<evidence type="ECO:0000256" key="6">
    <source>
        <dbReference type="SAM" id="MobiDB-lite"/>
    </source>
</evidence>
<dbReference type="OrthoDB" id="5417887at2759"/>
<sequence>MSPLDTTGMATTLAARWTTPSQTPYIDTTLWTLTSIAIVFLVLRAWTRINGNKTLFADDWLLVSATALLIGHAALICWYTRVLFDDPIDLRLYSYLAETNVLMYSLTQGLSKASIAVVLSRCTYGWWKYITWGLTGLVCTMLFPHAILGFAIICEQDPVYEQWAIPGPCVEYPKLKKFKIAIQVVSIIIDVWFTLLPWKIVWKLKLKPTERFGFAFAMSLGFGTCIVGIFRLYQWLNLSTADPKTIIYQTATVTLWNFTEPAVTVIAACVPVLRVPALALIRRLRGHNSTVRGGATNSRSQPGNHGYIRSGSRKQSGEWPLRESSGASQRSLGDIVVKQDFVVQTESMDLHDMKSPYKPC</sequence>
<proteinExistence type="inferred from homology"/>
<evidence type="ECO:0000256" key="5">
    <source>
        <dbReference type="ARBA" id="ARBA00038359"/>
    </source>
</evidence>
<feature type="compositionally biased region" description="Polar residues" evidence="6">
    <location>
        <begin position="290"/>
        <end position="303"/>
    </location>
</feature>
<evidence type="ECO:0000256" key="3">
    <source>
        <dbReference type="ARBA" id="ARBA00022989"/>
    </source>
</evidence>
<feature type="transmembrane region" description="Helical" evidence="7">
    <location>
        <begin position="180"/>
        <end position="200"/>
    </location>
</feature>
<name>A0A136IR75_9PEZI</name>
<feature type="transmembrane region" description="Helical" evidence="7">
    <location>
        <begin position="29"/>
        <end position="47"/>
    </location>
</feature>
<feature type="region of interest" description="Disordered" evidence="6">
    <location>
        <begin position="290"/>
        <end position="330"/>
    </location>
</feature>
<keyword evidence="2 7" id="KW-0812">Transmembrane</keyword>
<feature type="transmembrane region" description="Helical" evidence="7">
    <location>
        <begin position="101"/>
        <end position="119"/>
    </location>
</feature>
<dbReference type="Pfam" id="PF20684">
    <property type="entry name" value="Fung_rhodopsin"/>
    <property type="match status" value="1"/>
</dbReference>
<dbReference type="PANTHER" id="PTHR33048">
    <property type="entry name" value="PTH11-LIKE INTEGRAL MEMBRANE PROTEIN (AFU_ORTHOLOGUE AFUA_5G11245)"/>
    <property type="match status" value="1"/>
</dbReference>
<dbReference type="PANTHER" id="PTHR33048:SF42">
    <property type="entry name" value="INTEGRAL MEMBRANE PROTEIN"/>
    <property type="match status" value="1"/>
</dbReference>
<dbReference type="Proteomes" id="UP000070501">
    <property type="component" value="Unassembled WGS sequence"/>
</dbReference>
<organism evidence="9 10">
    <name type="scientific">Microdochium bolleyi</name>
    <dbReference type="NCBI Taxonomy" id="196109"/>
    <lineage>
        <taxon>Eukaryota</taxon>
        <taxon>Fungi</taxon>
        <taxon>Dikarya</taxon>
        <taxon>Ascomycota</taxon>
        <taxon>Pezizomycotina</taxon>
        <taxon>Sordariomycetes</taxon>
        <taxon>Xylariomycetidae</taxon>
        <taxon>Xylariales</taxon>
        <taxon>Microdochiaceae</taxon>
        <taxon>Microdochium</taxon>
    </lineage>
</organism>
<reference evidence="10" key="1">
    <citation type="submission" date="2016-02" db="EMBL/GenBank/DDBJ databases">
        <title>Draft genome sequence of Microdochium bolleyi, a fungal endophyte of beachgrass.</title>
        <authorList>
            <consortium name="DOE Joint Genome Institute"/>
            <person name="David A.S."/>
            <person name="May G."/>
            <person name="Haridas S."/>
            <person name="Lim J."/>
            <person name="Wang M."/>
            <person name="Labutti K."/>
            <person name="Lipzen A."/>
            <person name="Barry K."/>
            <person name="Grigoriev I.V."/>
        </authorList>
    </citation>
    <scope>NUCLEOTIDE SEQUENCE [LARGE SCALE GENOMIC DNA]</scope>
    <source>
        <strain evidence="10">J235TASD1</strain>
    </source>
</reference>
<comment type="subcellular location">
    <subcellularLocation>
        <location evidence="1">Membrane</location>
        <topology evidence="1">Multi-pass membrane protein</topology>
    </subcellularLocation>
</comment>
<evidence type="ECO:0000256" key="4">
    <source>
        <dbReference type="ARBA" id="ARBA00023136"/>
    </source>
</evidence>
<evidence type="ECO:0000256" key="7">
    <source>
        <dbReference type="SAM" id="Phobius"/>
    </source>
</evidence>
<feature type="domain" description="Rhodopsin" evidence="8">
    <location>
        <begin position="43"/>
        <end position="276"/>
    </location>
</feature>
<dbReference type="InterPro" id="IPR052337">
    <property type="entry name" value="SAT4-like"/>
</dbReference>
<keyword evidence="10" id="KW-1185">Reference proteome</keyword>
<comment type="similarity">
    <text evidence="5">Belongs to the SAT4 family.</text>
</comment>
<evidence type="ECO:0000259" key="8">
    <source>
        <dbReference type="Pfam" id="PF20684"/>
    </source>
</evidence>
<dbReference type="GO" id="GO:0016020">
    <property type="term" value="C:membrane"/>
    <property type="evidence" value="ECO:0007669"/>
    <property type="project" value="UniProtKB-SubCell"/>
</dbReference>
<accession>A0A136IR75</accession>
<dbReference type="AlphaFoldDB" id="A0A136IR75"/>
<feature type="transmembrane region" description="Helical" evidence="7">
    <location>
        <begin position="262"/>
        <end position="281"/>
    </location>
</feature>
<evidence type="ECO:0000256" key="1">
    <source>
        <dbReference type="ARBA" id="ARBA00004141"/>
    </source>
</evidence>
<gene>
    <name evidence="9" type="ORF">Micbo1qcDRAFT_208032</name>
</gene>
<dbReference type="InParanoid" id="A0A136IR75"/>
<dbReference type="InterPro" id="IPR049326">
    <property type="entry name" value="Rhodopsin_dom_fungi"/>
</dbReference>
<keyword evidence="4 7" id="KW-0472">Membrane</keyword>
<keyword evidence="3 7" id="KW-1133">Transmembrane helix</keyword>
<feature type="transmembrane region" description="Helical" evidence="7">
    <location>
        <begin position="131"/>
        <end position="153"/>
    </location>
</feature>
<evidence type="ECO:0000256" key="2">
    <source>
        <dbReference type="ARBA" id="ARBA00022692"/>
    </source>
</evidence>
<evidence type="ECO:0000313" key="9">
    <source>
        <dbReference type="EMBL" id="KXJ87407.1"/>
    </source>
</evidence>
<feature type="transmembrane region" description="Helical" evidence="7">
    <location>
        <begin position="212"/>
        <end position="233"/>
    </location>
</feature>
<protein>
    <recommendedName>
        <fullName evidence="8">Rhodopsin domain-containing protein</fullName>
    </recommendedName>
</protein>
<feature type="transmembrane region" description="Helical" evidence="7">
    <location>
        <begin position="59"/>
        <end position="81"/>
    </location>
</feature>
<evidence type="ECO:0000313" key="10">
    <source>
        <dbReference type="Proteomes" id="UP000070501"/>
    </source>
</evidence>